<gene>
    <name evidence="3" type="primary">Fam160b2</name>
    <name evidence="3" type="ORF">CRYSOU_R11760</name>
</gene>
<dbReference type="Pfam" id="PF19314">
    <property type="entry name" value="DUF5917"/>
    <property type="match status" value="1"/>
</dbReference>
<dbReference type="AlphaFoldDB" id="A0A7K4KHV1"/>
<dbReference type="OrthoDB" id="5350595at2759"/>
<organism evidence="3 4">
    <name type="scientific">Crypturellus soui</name>
    <dbReference type="NCBI Taxonomy" id="458187"/>
    <lineage>
        <taxon>Eukaryota</taxon>
        <taxon>Metazoa</taxon>
        <taxon>Chordata</taxon>
        <taxon>Craniata</taxon>
        <taxon>Vertebrata</taxon>
        <taxon>Euteleostomi</taxon>
        <taxon>Archelosauria</taxon>
        <taxon>Archosauria</taxon>
        <taxon>Dinosauria</taxon>
        <taxon>Saurischia</taxon>
        <taxon>Theropoda</taxon>
        <taxon>Coelurosauria</taxon>
        <taxon>Aves</taxon>
        <taxon>Palaeognathae</taxon>
        <taxon>Tinamiformes</taxon>
        <taxon>Tinamidae</taxon>
        <taxon>Crypturellus</taxon>
    </lineage>
</organism>
<accession>A0A7K4KHV1</accession>
<feature type="non-terminal residue" evidence="3">
    <location>
        <position position="1"/>
    </location>
</feature>
<evidence type="ECO:0000256" key="1">
    <source>
        <dbReference type="ARBA" id="ARBA00024336"/>
    </source>
</evidence>
<dbReference type="EMBL" id="VWPX01012063">
    <property type="protein sequence ID" value="NWI15900.1"/>
    <property type="molecule type" value="Genomic_DNA"/>
</dbReference>
<comment type="caution">
    <text evidence="3">The sequence shown here is derived from an EMBL/GenBank/DDBJ whole genome shotgun (WGS) entry which is preliminary data.</text>
</comment>
<protein>
    <submittedName>
        <fullName evidence="3">F16B2 protein</fullName>
    </submittedName>
</protein>
<proteinExistence type="inferred from homology"/>
<dbReference type="PANTHER" id="PTHR21705">
    <property type="entry name" value="RAI16 PROTEIN-RELATED"/>
    <property type="match status" value="1"/>
</dbReference>
<dbReference type="InterPro" id="IPR019384">
    <property type="entry name" value="FHIP"/>
</dbReference>
<feature type="domain" description="FHF complex subunit HOOK-interacting protein C-terminal" evidence="2">
    <location>
        <begin position="2"/>
        <end position="52"/>
    </location>
</feature>
<sequence>VSQPYSLNLQVTSVLSRLAAFPHPHLHEYLLDPYVELAPGCRSLFSVLVRVTAPGHGDGAGDVIPGAGPEPARPAQVIGDLMQRIQRVPQFRAKLLLVRRQLLGLVPGEQLEHATLLRGVVLLEEFCKELAAIALVKGPPAGP</sequence>
<evidence type="ECO:0000259" key="2">
    <source>
        <dbReference type="Pfam" id="PF19314"/>
    </source>
</evidence>
<dbReference type="Proteomes" id="UP000545332">
    <property type="component" value="Unassembled WGS sequence"/>
</dbReference>
<dbReference type="InterPro" id="IPR045669">
    <property type="entry name" value="FHIP_C"/>
</dbReference>
<keyword evidence="4" id="KW-1185">Reference proteome</keyword>
<dbReference type="InterPro" id="IPR045668">
    <property type="entry name" value="FHIP_KELAA_motif"/>
</dbReference>
<name>A0A7K4KHV1_9AVES</name>
<dbReference type="PANTHER" id="PTHR21705:SF9">
    <property type="entry name" value="FHF COMPLEX SUBUNIT HOOK-INTERACTING PROTEIN 2B"/>
    <property type="match status" value="1"/>
</dbReference>
<evidence type="ECO:0000313" key="3">
    <source>
        <dbReference type="EMBL" id="NWI15900.1"/>
    </source>
</evidence>
<comment type="similarity">
    <text evidence="1">Belongs to the FHIP family.</text>
</comment>
<dbReference type="Pfam" id="PF19311">
    <property type="entry name" value="KELAA"/>
    <property type="match status" value="1"/>
</dbReference>
<reference evidence="3 4" key="1">
    <citation type="submission" date="2019-09" db="EMBL/GenBank/DDBJ databases">
        <title>Bird 10,000 Genomes (B10K) Project - Family phase.</title>
        <authorList>
            <person name="Zhang G."/>
        </authorList>
    </citation>
    <scope>NUCLEOTIDE SEQUENCE [LARGE SCALE GENOMIC DNA]</scope>
    <source>
        <strain evidence="3">B10K-MSB-42743</strain>
        <tissue evidence="3">Heart</tissue>
    </source>
</reference>
<evidence type="ECO:0000313" key="4">
    <source>
        <dbReference type="Proteomes" id="UP000545332"/>
    </source>
</evidence>
<feature type="non-terminal residue" evidence="3">
    <location>
        <position position="143"/>
    </location>
</feature>